<dbReference type="EMBL" id="JAUHHV010000012">
    <property type="protein sequence ID" value="KAK1406618.1"/>
    <property type="molecule type" value="Genomic_DNA"/>
</dbReference>
<reference evidence="1" key="1">
    <citation type="journal article" date="2023" name="bioRxiv">
        <title>Improved chromosome-level genome assembly for marigold (Tagetes erecta).</title>
        <authorList>
            <person name="Jiang F."/>
            <person name="Yuan L."/>
            <person name="Wang S."/>
            <person name="Wang H."/>
            <person name="Xu D."/>
            <person name="Wang A."/>
            <person name="Fan W."/>
        </authorList>
    </citation>
    <scope>NUCLEOTIDE SEQUENCE</scope>
    <source>
        <strain evidence="1">WSJ</strain>
        <tissue evidence="1">Leaf</tissue>
    </source>
</reference>
<accession>A0AAD8JNI8</accession>
<gene>
    <name evidence="1" type="ORF">QVD17_42084</name>
</gene>
<proteinExistence type="predicted"/>
<protein>
    <submittedName>
        <fullName evidence="1">Uncharacterized protein</fullName>
    </submittedName>
</protein>
<name>A0AAD8JNI8_TARER</name>
<comment type="caution">
    <text evidence="1">The sequence shown here is derived from an EMBL/GenBank/DDBJ whole genome shotgun (WGS) entry which is preliminary data.</text>
</comment>
<sequence length="192" mass="22385">MNMNMNMKGLVFISICLISAYYVPKSFYSLLFDNPWIVEVYRLLLIFIYKTLFSPEAKIQFELSYLSIGPFQWSISYEGKRDIKVKTMEAAKSWVQKKKNEEKITDAALKIERQRINKENAKASKIERQRIGMENAKELITKPEESKIEEADIATGKAQIEGQQSDRRIELCCYNSVSIHSYCCVEYSLYKT</sequence>
<dbReference type="AlphaFoldDB" id="A0AAD8JNI8"/>
<evidence type="ECO:0000313" key="2">
    <source>
        <dbReference type="Proteomes" id="UP001229421"/>
    </source>
</evidence>
<dbReference type="Proteomes" id="UP001229421">
    <property type="component" value="Unassembled WGS sequence"/>
</dbReference>
<organism evidence="1 2">
    <name type="scientific">Tagetes erecta</name>
    <name type="common">African marigold</name>
    <dbReference type="NCBI Taxonomy" id="13708"/>
    <lineage>
        <taxon>Eukaryota</taxon>
        <taxon>Viridiplantae</taxon>
        <taxon>Streptophyta</taxon>
        <taxon>Embryophyta</taxon>
        <taxon>Tracheophyta</taxon>
        <taxon>Spermatophyta</taxon>
        <taxon>Magnoliopsida</taxon>
        <taxon>eudicotyledons</taxon>
        <taxon>Gunneridae</taxon>
        <taxon>Pentapetalae</taxon>
        <taxon>asterids</taxon>
        <taxon>campanulids</taxon>
        <taxon>Asterales</taxon>
        <taxon>Asteraceae</taxon>
        <taxon>Asteroideae</taxon>
        <taxon>Heliantheae alliance</taxon>
        <taxon>Tageteae</taxon>
        <taxon>Tagetes</taxon>
    </lineage>
</organism>
<keyword evidence="2" id="KW-1185">Reference proteome</keyword>
<evidence type="ECO:0000313" key="1">
    <source>
        <dbReference type="EMBL" id="KAK1406618.1"/>
    </source>
</evidence>